<dbReference type="Proteomes" id="UP001442841">
    <property type="component" value="Chromosome"/>
</dbReference>
<keyword evidence="1" id="KW-0227">DNA damage</keyword>
<dbReference type="PANTHER" id="PTHR42942">
    <property type="entry name" value="6-O-METHYLGUANINE DNA METHYLTRANSFERASE"/>
    <property type="match status" value="1"/>
</dbReference>
<evidence type="ECO:0000259" key="2">
    <source>
        <dbReference type="Pfam" id="PF01035"/>
    </source>
</evidence>
<name>A0ABZ3FNG9_9ACTN</name>
<dbReference type="CDD" id="cd06445">
    <property type="entry name" value="ATase"/>
    <property type="match status" value="1"/>
</dbReference>
<dbReference type="Pfam" id="PF01035">
    <property type="entry name" value="DNA_binding_1"/>
    <property type="match status" value="1"/>
</dbReference>
<dbReference type="Gene3D" id="1.10.10.10">
    <property type="entry name" value="Winged helix-like DNA-binding domain superfamily/Winged helix DNA-binding domain"/>
    <property type="match status" value="1"/>
</dbReference>
<dbReference type="RefSeq" id="WP_425308400.1">
    <property type="nucleotide sequence ID" value="NZ_CP154795.1"/>
</dbReference>
<evidence type="ECO:0000313" key="4">
    <source>
        <dbReference type="Proteomes" id="UP001442841"/>
    </source>
</evidence>
<dbReference type="InterPro" id="IPR052520">
    <property type="entry name" value="ATL_DNA_repair"/>
</dbReference>
<dbReference type="InterPro" id="IPR014048">
    <property type="entry name" value="MethylDNA_cys_MeTrfase_DNA-bd"/>
</dbReference>
<proteinExistence type="predicted"/>
<accession>A0ABZ3FNG9</accession>
<sequence length="113" mass="11790">MTPAPSETVERVLLAAELVPLGQVVSYGDLAGLVGTSARRVGTVMSRYGSGVPWWRVTSAAGQLPLDILGRAKEHWADEGIGVTASGRGCRIGCHRADLVALADAYARETAGD</sequence>
<feature type="domain" description="Methylated-DNA-[protein]-cysteine S-methyltransferase DNA binding" evidence="2">
    <location>
        <begin position="10"/>
        <end position="65"/>
    </location>
</feature>
<dbReference type="EMBL" id="CP154795">
    <property type="protein sequence ID" value="XAN06957.1"/>
    <property type="molecule type" value="Genomic_DNA"/>
</dbReference>
<protein>
    <submittedName>
        <fullName evidence="3">MGMT family protein</fullName>
    </submittedName>
</protein>
<dbReference type="InterPro" id="IPR036388">
    <property type="entry name" value="WH-like_DNA-bd_sf"/>
</dbReference>
<evidence type="ECO:0000256" key="1">
    <source>
        <dbReference type="ARBA" id="ARBA00022763"/>
    </source>
</evidence>
<dbReference type="InterPro" id="IPR036217">
    <property type="entry name" value="MethylDNA_cys_MeTrfase_DNAb"/>
</dbReference>
<keyword evidence="4" id="KW-1185">Reference proteome</keyword>
<evidence type="ECO:0000313" key="3">
    <source>
        <dbReference type="EMBL" id="XAN06957.1"/>
    </source>
</evidence>
<gene>
    <name evidence="3" type="ORF">AADG42_06460</name>
</gene>
<organism evidence="3 4">
    <name type="scientific">Ammonicoccus fulvus</name>
    <dbReference type="NCBI Taxonomy" id="3138240"/>
    <lineage>
        <taxon>Bacteria</taxon>
        <taxon>Bacillati</taxon>
        <taxon>Actinomycetota</taxon>
        <taxon>Actinomycetes</taxon>
        <taxon>Propionibacteriales</taxon>
        <taxon>Propionibacteriaceae</taxon>
        <taxon>Ammonicoccus</taxon>
    </lineage>
</organism>
<dbReference type="SUPFAM" id="SSF46767">
    <property type="entry name" value="Methylated DNA-protein cysteine methyltransferase, C-terminal domain"/>
    <property type="match status" value="1"/>
</dbReference>
<reference evidence="3 4" key="1">
    <citation type="submission" date="2024-04" db="EMBL/GenBank/DDBJ databases">
        <title>Isolation of an actinomycete strain from pig manure.</title>
        <authorList>
            <person name="Gong T."/>
            <person name="Yu Z."/>
            <person name="An M."/>
            <person name="Wei C."/>
            <person name="Yang W."/>
            <person name="Liu L."/>
        </authorList>
    </citation>
    <scope>NUCLEOTIDE SEQUENCE [LARGE SCALE GENOMIC DNA]</scope>
    <source>
        <strain evidence="3 4">ZF39</strain>
    </source>
</reference>
<dbReference type="PANTHER" id="PTHR42942:SF1">
    <property type="entry name" value="ALKYLTRANSFERASE-LIKE PROTEIN 1"/>
    <property type="match status" value="1"/>
</dbReference>